<dbReference type="Gene3D" id="3.30.450.40">
    <property type="match status" value="1"/>
</dbReference>
<dbReference type="EMBL" id="LK052949">
    <property type="protein sequence ID" value="CDR47291.1"/>
    <property type="molecule type" value="Genomic_DNA"/>
</dbReference>
<evidence type="ECO:0000313" key="3">
    <source>
        <dbReference type="EMBL" id="CDR47291.1"/>
    </source>
</evidence>
<evidence type="ECO:0000256" key="1">
    <source>
        <dbReference type="SAM" id="MobiDB-lite"/>
    </source>
</evidence>
<gene>
    <name evidence="3" type="ORF">RHTO0S_14e01706g</name>
</gene>
<accession>A0A061BBH1</accession>
<dbReference type="InterPro" id="IPR003018">
    <property type="entry name" value="GAF"/>
</dbReference>
<sequence length="767" mass="81378">MLASPPSVVPLPSSPSAASASLPISSAQASTSALFRDPRVGYTPPVPDPALALLQTTPPTTPAVQFAPSASTVSLASSTSASLSGRPKQTAPPVGTPHFLFQTTPMATRRPKTADSARVKKDGPLKKALGGFFGIASASTSSFQTSQTSRSVETAKAPTVDPLTRRMKALDMAREGGRRAVAYIRRKLNSKTPAEELPKTWKEYEHLYATNAIDIEDPPVPPEREAPQGAEPTVYQQRFFPAPMPAYEALRQNVINRLDLFGTKAKAANASQTTLDIATRAESAPMAPSASATSAVSRNSYLTTSEAPSSRRNSTGAFSTMSTATSATSAPPTPGTPADPATDVVESLENHPIFRSIIARCREVLNAEVGLLTILDEGSQLFLASGGLPDGVGDSLPRSASFCGHTILNEDRGMVVLNAVDDWRFANNMITTHLGARFYAGVPVTVPTDDPTQPTVPIGSLCILDTKPRDEFSEAQRRVLRDLAKQASNAIEAWWNERLAAKMERLQGAFVAGSTARVTKPAILPPPGLAALSQSPRPSSASGFSTRSSTSLRQPKPSVHPPAASLPATPPASIRQGEVRGHGRKDSDIDSTTSSVPASEIVAPRRPSALSLAVTTEDPISALPREVQKTFDTATKMLAKSLELELVYLAALDIALASSTDPSASPLRILSSHGLPHPPPSFDPALHLKALRAPEGGLIYKNPRYSPSAAASYASGIMLPVLEVRRVGFVLCAYSRNGEREFTQRDLAFTVKFAQALETSCIKASRY</sequence>
<dbReference type="SUPFAM" id="SSF55781">
    <property type="entry name" value="GAF domain-like"/>
    <property type="match status" value="1"/>
</dbReference>
<feature type="compositionally biased region" description="Low complexity" evidence="1">
    <location>
        <begin position="14"/>
        <end position="30"/>
    </location>
</feature>
<feature type="compositionally biased region" description="Low complexity" evidence="1">
    <location>
        <begin position="282"/>
        <end position="297"/>
    </location>
</feature>
<feature type="region of interest" description="Disordered" evidence="1">
    <location>
        <begin position="282"/>
        <end position="343"/>
    </location>
</feature>
<evidence type="ECO:0000259" key="2">
    <source>
        <dbReference type="SMART" id="SM00065"/>
    </source>
</evidence>
<dbReference type="PANTHER" id="PTHR43102">
    <property type="entry name" value="SLR1143 PROTEIN"/>
    <property type="match status" value="1"/>
</dbReference>
<feature type="compositionally biased region" description="Low complexity" evidence="1">
    <location>
        <begin position="561"/>
        <end position="573"/>
    </location>
</feature>
<dbReference type="AlphaFoldDB" id="A0A061BBH1"/>
<feature type="compositionally biased region" description="Basic and acidic residues" evidence="1">
    <location>
        <begin position="577"/>
        <end position="588"/>
    </location>
</feature>
<feature type="compositionally biased region" description="Polar residues" evidence="1">
    <location>
        <begin position="298"/>
        <end position="313"/>
    </location>
</feature>
<feature type="region of interest" description="Disordered" evidence="1">
    <location>
        <begin position="527"/>
        <end position="602"/>
    </location>
</feature>
<reference evidence="3" key="1">
    <citation type="journal article" date="2014" name="Genome Announc.">
        <title>Draft genome sequence of Rhodosporidium toruloides CECT1137, an oleaginous yeast of biotechnological interest.</title>
        <authorList>
            <person name="Morin N."/>
            <person name="Calcas X."/>
            <person name="Devillers H."/>
            <person name="Durrens P."/>
            <person name="Sherman D.J."/>
            <person name="Nicaud J.-M."/>
            <person name="Neuveglise C."/>
        </authorList>
    </citation>
    <scope>NUCLEOTIDE SEQUENCE</scope>
    <source>
        <strain evidence="3">CECT1137</strain>
    </source>
</reference>
<feature type="compositionally biased region" description="Low complexity" evidence="1">
    <location>
        <begin position="539"/>
        <end position="551"/>
    </location>
</feature>
<name>A0A061BBH1_RHOTO</name>
<feature type="compositionally biased region" description="Low complexity" evidence="1">
    <location>
        <begin position="314"/>
        <end position="330"/>
    </location>
</feature>
<proteinExistence type="predicted"/>
<dbReference type="PANTHER" id="PTHR43102:SF2">
    <property type="entry name" value="GAF DOMAIN-CONTAINING PROTEIN"/>
    <property type="match status" value="1"/>
</dbReference>
<dbReference type="SMART" id="SM00065">
    <property type="entry name" value="GAF"/>
    <property type="match status" value="1"/>
</dbReference>
<dbReference type="Pfam" id="PF01590">
    <property type="entry name" value="GAF"/>
    <property type="match status" value="1"/>
</dbReference>
<protein>
    <submittedName>
        <fullName evidence="3">RHTO0S14e01706g1_1</fullName>
    </submittedName>
</protein>
<feature type="domain" description="GAF" evidence="2">
    <location>
        <begin position="349"/>
        <end position="501"/>
    </location>
</feature>
<dbReference type="OrthoDB" id="21225at2759"/>
<organism evidence="3">
    <name type="scientific">Rhodotorula toruloides</name>
    <name type="common">Yeast</name>
    <name type="synonym">Rhodosporidium toruloides</name>
    <dbReference type="NCBI Taxonomy" id="5286"/>
    <lineage>
        <taxon>Eukaryota</taxon>
        <taxon>Fungi</taxon>
        <taxon>Dikarya</taxon>
        <taxon>Basidiomycota</taxon>
        <taxon>Pucciniomycotina</taxon>
        <taxon>Microbotryomycetes</taxon>
        <taxon>Sporidiobolales</taxon>
        <taxon>Sporidiobolaceae</taxon>
        <taxon>Rhodotorula</taxon>
    </lineage>
</organism>
<feature type="region of interest" description="Disordered" evidence="1">
    <location>
        <begin position="1"/>
        <end position="56"/>
    </location>
</feature>
<dbReference type="InterPro" id="IPR029016">
    <property type="entry name" value="GAF-like_dom_sf"/>
</dbReference>